<dbReference type="Pfam" id="PF00266">
    <property type="entry name" value="Aminotran_5"/>
    <property type="match status" value="1"/>
</dbReference>
<evidence type="ECO:0000256" key="2">
    <source>
        <dbReference type="ARBA" id="ARBA00009236"/>
    </source>
</evidence>
<dbReference type="FunFam" id="3.40.640.10:FF:000027">
    <property type="entry name" value="Serine--pyruvate aminotransferase, mitochondrial"/>
    <property type="match status" value="1"/>
</dbReference>
<name>A0A832X5Q7_9ARCH</name>
<keyword evidence="3 7" id="KW-0032">Aminotransferase</keyword>
<dbReference type="PANTHER" id="PTHR21152:SF40">
    <property type="entry name" value="ALANINE--GLYOXYLATE AMINOTRANSFERASE"/>
    <property type="match status" value="1"/>
</dbReference>
<dbReference type="PIRSF" id="PIRSF000524">
    <property type="entry name" value="SPT"/>
    <property type="match status" value="1"/>
</dbReference>
<dbReference type="Gene3D" id="3.90.1150.10">
    <property type="entry name" value="Aspartate Aminotransferase, domain 1"/>
    <property type="match status" value="1"/>
</dbReference>
<comment type="caution">
    <text evidence="7">The sequence shown here is derived from an EMBL/GenBank/DDBJ whole genome shotgun (WGS) entry which is preliminary data.</text>
</comment>
<dbReference type="InterPro" id="IPR015421">
    <property type="entry name" value="PyrdxlP-dep_Trfase_major"/>
</dbReference>
<dbReference type="AlphaFoldDB" id="A0A832X5Q7"/>
<sequence>MKSKEPPLLMTPGPTYVPERILKALSRPLIHHREKEFLEMVQNCTERLKQVFKTKNDLFILTSSGTGAMEAAISNTISPGDKVLSVVNGVFSERLSNIATSFGATVRTLSVPHGQAVEPAKFKEVFQSSNYKLVTIVHNETYSAVKNPVAEIGKIVNETDSLLLTDAISSLGGDDIRTDEWGVDFCLAGSQKCLMLPPGLAFITVSEKAWGAIDKKQGGRFYFNLKKYKEKAPDNPWTTAINLVFGLDESLNMIFEEGLENRIKRHTQVAEHCRKEIKKLGFQLFATPESVASQTLTSVLASGRDVEKMRSIVKQKYNIQMAGGQKDLKGKIFRIGHMGAIGKKEVDLTIDAISKSLKEL</sequence>
<comment type="cofactor">
    <cofactor evidence="1">
        <name>pyridoxal 5'-phosphate</name>
        <dbReference type="ChEBI" id="CHEBI:597326"/>
    </cofactor>
</comment>
<dbReference type="GO" id="GO:0004760">
    <property type="term" value="F:L-serine-pyruvate transaminase activity"/>
    <property type="evidence" value="ECO:0007669"/>
    <property type="project" value="TreeGrafter"/>
</dbReference>
<keyword evidence="8" id="KW-1185">Reference proteome</keyword>
<keyword evidence="5" id="KW-0663">Pyridoxal phosphate</keyword>
<evidence type="ECO:0000256" key="1">
    <source>
        <dbReference type="ARBA" id="ARBA00001933"/>
    </source>
</evidence>
<keyword evidence="4" id="KW-0808">Transferase</keyword>
<dbReference type="SUPFAM" id="SSF53383">
    <property type="entry name" value="PLP-dependent transferases"/>
    <property type="match status" value="1"/>
</dbReference>
<dbReference type="PANTHER" id="PTHR21152">
    <property type="entry name" value="AMINOTRANSFERASE CLASS V"/>
    <property type="match status" value="1"/>
</dbReference>
<evidence type="ECO:0000259" key="6">
    <source>
        <dbReference type="Pfam" id="PF00266"/>
    </source>
</evidence>
<gene>
    <name evidence="7" type="ORF">H1016_00665</name>
</gene>
<dbReference type="Gene3D" id="3.40.640.10">
    <property type="entry name" value="Type I PLP-dependent aspartate aminotransferase-like (Major domain)"/>
    <property type="match status" value="1"/>
</dbReference>
<reference evidence="7 8" key="1">
    <citation type="journal article" name="Nat. Commun.">
        <title>Undinarchaeota illuminate DPANN phylogeny and the impact of gene transfer on archaeal evolution.</title>
        <authorList>
            <person name="Dombrowski N."/>
            <person name="Williams T.A."/>
            <person name="Sun J."/>
            <person name="Woodcroft B.J."/>
            <person name="Lee J.H."/>
            <person name="Minh B.Q."/>
            <person name="Rinke C."/>
            <person name="Spang A."/>
        </authorList>
    </citation>
    <scope>NUCLEOTIDE SEQUENCE [LARGE SCALE GENOMIC DNA]</scope>
    <source>
        <strain evidence="7">MAG_bin1129</strain>
    </source>
</reference>
<evidence type="ECO:0000313" key="8">
    <source>
        <dbReference type="Proteomes" id="UP000646946"/>
    </source>
</evidence>
<proteinExistence type="inferred from homology"/>
<dbReference type="GO" id="GO:0019265">
    <property type="term" value="P:glycine biosynthetic process, by transamination of glyoxylate"/>
    <property type="evidence" value="ECO:0007669"/>
    <property type="project" value="TreeGrafter"/>
</dbReference>
<evidence type="ECO:0000313" key="7">
    <source>
        <dbReference type="EMBL" id="HIK00035.1"/>
    </source>
</evidence>
<evidence type="ECO:0000256" key="4">
    <source>
        <dbReference type="ARBA" id="ARBA00022679"/>
    </source>
</evidence>
<accession>A0A832X5Q7</accession>
<comment type="similarity">
    <text evidence="2">Belongs to the class-V pyridoxal-phosphate-dependent aminotransferase family.</text>
</comment>
<evidence type="ECO:0000256" key="5">
    <source>
        <dbReference type="ARBA" id="ARBA00022898"/>
    </source>
</evidence>
<dbReference type="InterPro" id="IPR024169">
    <property type="entry name" value="SP_NH2Trfase/AEP_transaminase"/>
</dbReference>
<organism evidence="7 8">
    <name type="scientific">Candidatus Naiadarchaeum limnaeum</name>
    <dbReference type="NCBI Taxonomy" id="2756139"/>
    <lineage>
        <taxon>Archaea</taxon>
        <taxon>Candidatus Undinarchaeota</taxon>
        <taxon>Candidatus Undinarchaeia</taxon>
        <taxon>Candidatus Naiadarchaeales</taxon>
        <taxon>Candidatus Naiadarchaeaceae</taxon>
        <taxon>Candidatus Naiadarchaeum</taxon>
    </lineage>
</organism>
<dbReference type="InterPro" id="IPR000192">
    <property type="entry name" value="Aminotrans_V_dom"/>
</dbReference>
<dbReference type="Proteomes" id="UP000646946">
    <property type="component" value="Unassembled WGS sequence"/>
</dbReference>
<feature type="domain" description="Aminotransferase class V" evidence="6">
    <location>
        <begin position="30"/>
        <end position="326"/>
    </location>
</feature>
<dbReference type="InterPro" id="IPR015424">
    <property type="entry name" value="PyrdxlP-dep_Trfase"/>
</dbReference>
<protein>
    <submittedName>
        <fullName evidence="7">Alanine--glyoxylate aminotransferase family protein</fullName>
    </submittedName>
</protein>
<dbReference type="EMBL" id="DVAB01000007">
    <property type="protein sequence ID" value="HIK00035.1"/>
    <property type="molecule type" value="Genomic_DNA"/>
</dbReference>
<evidence type="ECO:0000256" key="3">
    <source>
        <dbReference type="ARBA" id="ARBA00022576"/>
    </source>
</evidence>
<dbReference type="GO" id="GO:0008453">
    <property type="term" value="F:alanine-glyoxylate transaminase activity"/>
    <property type="evidence" value="ECO:0007669"/>
    <property type="project" value="TreeGrafter"/>
</dbReference>
<dbReference type="InterPro" id="IPR015422">
    <property type="entry name" value="PyrdxlP-dep_Trfase_small"/>
</dbReference>